<comment type="caution">
    <text evidence="3">The sequence shown here is derived from an EMBL/GenBank/DDBJ whole genome shotgun (WGS) entry which is preliminary data.</text>
</comment>
<dbReference type="EMBL" id="LIAE01007078">
    <property type="protein sequence ID" value="PAV82113.1"/>
    <property type="molecule type" value="Genomic_DNA"/>
</dbReference>
<keyword evidence="2" id="KW-0472">Membrane</keyword>
<feature type="transmembrane region" description="Helical" evidence="2">
    <location>
        <begin position="20"/>
        <end position="39"/>
    </location>
</feature>
<organism evidence="3 4">
    <name type="scientific">Diploscapter pachys</name>
    <dbReference type="NCBI Taxonomy" id="2018661"/>
    <lineage>
        <taxon>Eukaryota</taxon>
        <taxon>Metazoa</taxon>
        <taxon>Ecdysozoa</taxon>
        <taxon>Nematoda</taxon>
        <taxon>Chromadorea</taxon>
        <taxon>Rhabditida</taxon>
        <taxon>Rhabditina</taxon>
        <taxon>Rhabditomorpha</taxon>
        <taxon>Rhabditoidea</taxon>
        <taxon>Rhabditidae</taxon>
        <taxon>Diploscapter</taxon>
    </lineage>
</organism>
<protein>
    <submittedName>
        <fullName evidence="3">Uncharacterized protein</fullName>
    </submittedName>
</protein>
<name>A0A2A2L7G4_9BILA</name>
<proteinExistence type="predicted"/>
<sequence length="129" mass="14656">MHNGESISSIENLRERMHTLFIGICIVILVYSEVHGSVIDRINSEQKELSSSNNELFDPNKPLVIFFSKDNIGNHGIKLANKGSIHMIKMKPEIHQIEPAHSDHLYQQRVKRRGSAGKHHGGRGERRRG</sequence>
<dbReference type="Proteomes" id="UP000218231">
    <property type="component" value="Unassembled WGS sequence"/>
</dbReference>
<evidence type="ECO:0000256" key="2">
    <source>
        <dbReference type="SAM" id="Phobius"/>
    </source>
</evidence>
<keyword evidence="2" id="KW-1133">Transmembrane helix</keyword>
<keyword evidence="2" id="KW-0812">Transmembrane</keyword>
<reference evidence="3 4" key="1">
    <citation type="journal article" date="2017" name="Curr. Biol.">
        <title>Genome architecture and evolution of a unichromosomal asexual nematode.</title>
        <authorList>
            <person name="Fradin H."/>
            <person name="Zegar C."/>
            <person name="Gutwein M."/>
            <person name="Lucas J."/>
            <person name="Kovtun M."/>
            <person name="Corcoran D."/>
            <person name="Baugh L.R."/>
            <person name="Kiontke K."/>
            <person name="Gunsalus K."/>
            <person name="Fitch D.H."/>
            <person name="Piano F."/>
        </authorList>
    </citation>
    <scope>NUCLEOTIDE SEQUENCE [LARGE SCALE GENOMIC DNA]</scope>
    <source>
        <strain evidence="3">PF1309</strain>
    </source>
</reference>
<feature type="region of interest" description="Disordered" evidence="1">
    <location>
        <begin position="110"/>
        <end position="129"/>
    </location>
</feature>
<dbReference type="AlphaFoldDB" id="A0A2A2L7G4"/>
<keyword evidence="4" id="KW-1185">Reference proteome</keyword>
<evidence type="ECO:0000313" key="3">
    <source>
        <dbReference type="EMBL" id="PAV82113.1"/>
    </source>
</evidence>
<gene>
    <name evidence="3" type="ORF">WR25_12571</name>
</gene>
<evidence type="ECO:0000256" key="1">
    <source>
        <dbReference type="SAM" id="MobiDB-lite"/>
    </source>
</evidence>
<evidence type="ECO:0000313" key="4">
    <source>
        <dbReference type="Proteomes" id="UP000218231"/>
    </source>
</evidence>
<accession>A0A2A2L7G4</accession>